<organism evidence="9 10">
    <name type="scientific">Halteria grandinella</name>
    <dbReference type="NCBI Taxonomy" id="5974"/>
    <lineage>
        <taxon>Eukaryota</taxon>
        <taxon>Sar</taxon>
        <taxon>Alveolata</taxon>
        <taxon>Ciliophora</taxon>
        <taxon>Intramacronucleata</taxon>
        <taxon>Spirotrichea</taxon>
        <taxon>Stichotrichia</taxon>
        <taxon>Sporadotrichida</taxon>
        <taxon>Halteriidae</taxon>
        <taxon>Halteria</taxon>
    </lineage>
</organism>
<evidence type="ECO:0000256" key="1">
    <source>
        <dbReference type="ARBA" id="ARBA00005078"/>
    </source>
</evidence>
<keyword evidence="6 7" id="KW-0067">ATP-binding</keyword>
<comment type="caution">
    <text evidence="9">The sequence shown here is derived from an EMBL/GenBank/DDBJ whole genome shotgun (WGS) entry which is preliminary data.</text>
</comment>
<evidence type="ECO:0000256" key="4">
    <source>
        <dbReference type="ARBA" id="ARBA00022741"/>
    </source>
</evidence>
<dbReference type="InterPro" id="IPR016966">
    <property type="entry name" value="Thiamin_pyrophosphokinase_euk"/>
</dbReference>
<dbReference type="NCBIfam" id="TIGR01378">
    <property type="entry name" value="thi_PPkinase"/>
    <property type="match status" value="1"/>
</dbReference>
<accession>A0A8J8NIR2</accession>
<dbReference type="UniPathway" id="UPA00060">
    <property type="reaction ID" value="UER00597"/>
</dbReference>
<evidence type="ECO:0000256" key="7">
    <source>
        <dbReference type="PIRNR" id="PIRNR031057"/>
    </source>
</evidence>
<dbReference type="CDD" id="cd07995">
    <property type="entry name" value="TPK"/>
    <property type="match status" value="1"/>
</dbReference>
<protein>
    <recommendedName>
        <fullName evidence="7">Thiamine pyrophosphokinase</fullName>
        <ecNumber evidence="7">2.7.6.2</ecNumber>
    </recommendedName>
</protein>
<evidence type="ECO:0000256" key="2">
    <source>
        <dbReference type="ARBA" id="ARBA00006785"/>
    </source>
</evidence>
<dbReference type="InterPro" id="IPR007371">
    <property type="entry name" value="TPK_catalytic"/>
</dbReference>
<evidence type="ECO:0000313" key="9">
    <source>
        <dbReference type="EMBL" id="TNV76222.1"/>
    </source>
</evidence>
<feature type="domain" description="Thiamin pyrophosphokinase thiamin-binding" evidence="8">
    <location>
        <begin position="181"/>
        <end position="255"/>
    </location>
</feature>
<gene>
    <name evidence="9" type="ORF">FGO68_gene12254</name>
</gene>
<dbReference type="GO" id="GO:0004788">
    <property type="term" value="F:thiamine diphosphokinase activity"/>
    <property type="evidence" value="ECO:0007669"/>
    <property type="project" value="UniProtKB-UniRule"/>
</dbReference>
<dbReference type="Pfam" id="PF04263">
    <property type="entry name" value="TPK_catalytic"/>
    <property type="match status" value="1"/>
</dbReference>
<evidence type="ECO:0000256" key="5">
    <source>
        <dbReference type="ARBA" id="ARBA00022777"/>
    </source>
</evidence>
<dbReference type="GO" id="GO:0009229">
    <property type="term" value="P:thiamine diphosphate biosynthetic process"/>
    <property type="evidence" value="ECO:0007669"/>
    <property type="project" value="UniProtKB-UniRule"/>
</dbReference>
<evidence type="ECO:0000256" key="6">
    <source>
        <dbReference type="ARBA" id="ARBA00022840"/>
    </source>
</evidence>
<dbReference type="Pfam" id="PF04265">
    <property type="entry name" value="TPK_B1_binding"/>
    <property type="match status" value="1"/>
</dbReference>
<dbReference type="Proteomes" id="UP000785679">
    <property type="component" value="Unassembled WGS sequence"/>
</dbReference>
<comment type="similarity">
    <text evidence="2 7">Belongs to the thiamine pyrophosphokinase family.</text>
</comment>
<dbReference type="AlphaFoldDB" id="A0A8J8NIR2"/>
<dbReference type="PANTHER" id="PTHR13622">
    <property type="entry name" value="THIAMIN PYROPHOSPHOKINASE"/>
    <property type="match status" value="1"/>
</dbReference>
<keyword evidence="10" id="KW-1185">Reference proteome</keyword>
<dbReference type="SUPFAM" id="SSF63862">
    <property type="entry name" value="Thiamin pyrophosphokinase, substrate-binding domain"/>
    <property type="match status" value="1"/>
</dbReference>
<dbReference type="GO" id="GO:0006772">
    <property type="term" value="P:thiamine metabolic process"/>
    <property type="evidence" value="ECO:0007669"/>
    <property type="project" value="InterPro"/>
</dbReference>
<name>A0A8J8NIR2_HALGN</name>
<dbReference type="OrthoDB" id="25149at2759"/>
<dbReference type="EC" id="2.7.6.2" evidence="7"/>
<dbReference type="Gene3D" id="3.40.50.10240">
    <property type="entry name" value="Thiamin pyrophosphokinase, catalytic domain"/>
    <property type="match status" value="1"/>
</dbReference>
<dbReference type="PIRSF" id="PIRSF031057">
    <property type="entry name" value="Thiamin_pyrophosphokinase"/>
    <property type="match status" value="1"/>
</dbReference>
<keyword evidence="5 7" id="KW-0418">Kinase</keyword>
<reference evidence="9" key="1">
    <citation type="submission" date="2019-06" db="EMBL/GenBank/DDBJ databases">
        <authorList>
            <person name="Zheng W."/>
        </authorList>
    </citation>
    <scope>NUCLEOTIDE SEQUENCE</scope>
    <source>
        <strain evidence="9">QDHG01</strain>
    </source>
</reference>
<dbReference type="InterPro" id="IPR007373">
    <property type="entry name" value="Thiamin_PyroPKinase_B1-bd"/>
</dbReference>
<keyword evidence="4 7" id="KW-0547">Nucleotide-binding</keyword>
<sequence>METQQLEATTLYDLTFLDAPHAPVDASDPTYLVLLNRKIKKELFLFMHEKITYLICTDGAANHLYDIMADEKERQVVYTDIIGDFDSIRDDVKEFYTAQGVQMLNITDQDTTDFEKAIQYIAKKEKKTEKKPYRIFAMGAFGGRVDQSLSAIHVMVKYTHELGVQISLMDKNSLMLLLKAGKSKVKISKCLTKLKGCGFFPISERVEHIQTQGLKWNMGNRDCQVQSIDWKQSISSSNEITADEDIDVKVTNDVIFVSSINDHPSR</sequence>
<dbReference type="SUPFAM" id="SSF63999">
    <property type="entry name" value="Thiamin pyrophosphokinase, catalytic domain"/>
    <property type="match status" value="1"/>
</dbReference>
<dbReference type="GO" id="GO:0005524">
    <property type="term" value="F:ATP binding"/>
    <property type="evidence" value="ECO:0007669"/>
    <property type="project" value="UniProtKB-UniRule"/>
</dbReference>
<dbReference type="EMBL" id="RRYP01013976">
    <property type="protein sequence ID" value="TNV76222.1"/>
    <property type="molecule type" value="Genomic_DNA"/>
</dbReference>
<dbReference type="InterPro" id="IPR036759">
    <property type="entry name" value="TPK_catalytic_sf"/>
</dbReference>
<evidence type="ECO:0000259" key="8">
    <source>
        <dbReference type="SMART" id="SM00983"/>
    </source>
</evidence>
<evidence type="ECO:0000256" key="3">
    <source>
        <dbReference type="ARBA" id="ARBA00022679"/>
    </source>
</evidence>
<evidence type="ECO:0000313" key="10">
    <source>
        <dbReference type="Proteomes" id="UP000785679"/>
    </source>
</evidence>
<dbReference type="InterPro" id="IPR036371">
    <property type="entry name" value="TPK_B1-bd_sf"/>
</dbReference>
<keyword evidence="3 7" id="KW-0808">Transferase</keyword>
<dbReference type="PANTHER" id="PTHR13622:SF8">
    <property type="entry name" value="THIAMIN PYROPHOSPHOKINASE 1"/>
    <property type="match status" value="1"/>
</dbReference>
<comment type="pathway">
    <text evidence="1 7">Cofactor biosynthesis; thiamine diphosphate biosynthesis; thiamine diphosphate from thiamine: step 1/1.</text>
</comment>
<dbReference type="GO" id="GO:0030975">
    <property type="term" value="F:thiamine binding"/>
    <property type="evidence" value="ECO:0007669"/>
    <property type="project" value="UniProtKB-UniRule"/>
</dbReference>
<dbReference type="InterPro" id="IPR006282">
    <property type="entry name" value="Thi_PPkinase"/>
</dbReference>
<dbReference type="GO" id="GO:0016301">
    <property type="term" value="F:kinase activity"/>
    <property type="evidence" value="ECO:0007669"/>
    <property type="project" value="UniProtKB-UniRule"/>
</dbReference>
<dbReference type="SMART" id="SM00983">
    <property type="entry name" value="TPK_B1_binding"/>
    <property type="match status" value="1"/>
</dbReference>
<proteinExistence type="inferred from homology"/>
<comment type="catalytic activity">
    <reaction evidence="7">
        <text>thiamine + ATP = thiamine diphosphate + AMP + H(+)</text>
        <dbReference type="Rhea" id="RHEA:11576"/>
        <dbReference type="ChEBI" id="CHEBI:15378"/>
        <dbReference type="ChEBI" id="CHEBI:18385"/>
        <dbReference type="ChEBI" id="CHEBI:30616"/>
        <dbReference type="ChEBI" id="CHEBI:58937"/>
        <dbReference type="ChEBI" id="CHEBI:456215"/>
    </reaction>
</comment>